<dbReference type="CDD" id="cd00586">
    <property type="entry name" value="4HBT"/>
    <property type="match status" value="1"/>
</dbReference>
<dbReference type="OrthoDB" id="9800856at2"/>
<comment type="caution">
    <text evidence="3">The sequence shown here is derived from an EMBL/GenBank/DDBJ whole genome shotgun (WGS) entry which is preliminary data.</text>
</comment>
<dbReference type="EMBL" id="LFVU01000026">
    <property type="protein sequence ID" value="KMT21807.1"/>
    <property type="molecule type" value="Genomic_DNA"/>
</dbReference>
<dbReference type="InterPro" id="IPR006684">
    <property type="entry name" value="YbgC/YbaW"/>
</dbReference>
<accession>A0A0J8D7D1</accession>
<dbReference type="NCBIfam" id="TIGR00051">
    <property type="entry name" value="YbgC/FadM family acyl-CoA thioesterase"/>
    <property type="match status" value="1"/>
</dbReference>
<keyword evidence="2 3" id="KW-0378">Hydrolase</keyword>
<evidence type="ECO:0000313" key="3">
    <source>
        <dbReference type="EMBL" id="KMT21807.1"/>
    </source>
</evidence>
<dbReference type="PANTHER" id="PTHR31793:SF27">
    <property type="entry name" value="NOVEL THIOESTERASE SUPERFAMILY DOMAIN AND SAPOSIN A-TYPE DOMAIN CONTAINING PROTEIN (0610012H03RIK)"/>
    <property type="match status" value="1"/>
</dbReference>
<dbReference type="Proteomes" id="UP000036756">
    <property type="component" value="Unassembled WGS sequence"/>
</dbReference>
<reference evidence="3 4" key="1">
    <citation type="submission" date="2015-06" db="EMBL/GenBank/DDBJ databases">
        <title>Draft genome sequence of the purine-degrading Clostridium cylindrosporum HC-1 (DSM 605).</title>
        <authorList>
            <person name="Poehlein A."/>
            <person name="Schiel-Bengelsdorf B."/>
            <person name="Bengelsdorf F."/>
            <person name="Daniel R."/>
            <person name="Duerre P."/>
        </authorList>
    </citation>
    <scope>NUCLEOTIDE SEQUENCE [LARGE SCALE GENOMIC DNA]</scope>
    <source>
        <strain evidence="3 4">DSM 605</strain>
    </source>
</reference>
<comment type="similarity">
    <text evidence="1">Belongs to the 4-hydroxybenzoyl-CoA thioesterase family.</text>
</comment>
<evidence type="ECO:0000313" key="4">
    <source>
        <dbReference type="Proteomes" id="UP000036756"/>
    </source>
</evidence>
<dbReference type="GO" id="GO:0047617">
    <property type="term" value="F:fatty acyl-CoA hydrolase activity"/>
    <property type="evidence" value="ECO:0007669"/>
    <property type="project" value="TreeGrafter"/>
</dbReference>
<dbReference type="PANTHER" id="PTHR31793">
    <property type="entry name" value="4-HYDROXYBENZOYL-COA THIOESTERASE FAMILY MEMBER"/>
    <property type="match status" value="1"/>
</dbReference>
<dbReference type="PATRIC" id="fig|1121307.3.peg.1428"/>
<sequence>MELKAYLHKVQYYETDQMGVVHHSNYIRWFEESRIDYIEQIGLDYATLEQDGYISPIVSINCSYKTMVRFGDSVYITTKLKSFGSAKFSLTYKVIDSVTKEVRATGESTHCFINRDGKIISLKRENKKYFELFFNSIGKEASISIKEC</sequence>
<gene>
    <name evidence="3" type="ORF">CLCY_3c00740</name>
</gene>
<dbReference type="SUPFAM" id="SSF54637">
    <property type="entry name" value="Thioesterase/thiol ester dehydrase-isomerase"/>
    <property type="match status" value="1"/>
</dbReference>
<dbReference type="Gene3D" id="3.10.129.10">
    <property type="entry name" value="Hotdog Thioesterase"/>
    <property type="match status" value="1"/>
</dbReference>
<protein>
    <submittedName>
        <fullName evidence="3">Acyl-CoA thioester hydrolase, YbgC/YbaW family</fullName>
    </submittedName>
</protein>
<dbReference type="InterPro" id="IPR029069">
    <property type="entry name" value="HotDog_dom_sf"/>
</dbReference>
<evidence type="ECO:0000256" key="1">
    <source>
        <dbReference type="ARBA" id="ARBA00005953"/>
    </source>
</evidence>
<evidence type="ECO:0000256" key="2">
    <source>
        <dbReference type="ARBA" id="ARBA00022801"/>
    </source>
</evidence>
<name>A0A0J8D7D1_CLOCY</name>
<dbReference type="STRING" id="1121307.CLCY_3c00740"/>
<keyword evidence="4" id="KW-1185">Reference proteome</keyword>
<dbReference type="AlphaFoldDB" id="A0A0J8D7D1"/>
<dbReference type="Pfam" id="PF13279">
    <property type="entry name" value="4HBT_2"/>
    <property type="match status" value="1"/>
</dbReference>
<dbReference type="RefSeq" id="WP_048570463.1">
    <property type="nucleotide sequence ID" value="NZ_LFVU01000026.1"/>
</dbReference>
<dbReference type="PIRSF" id="PIRSF003230">
    <property type="entry name" value="YbgC"/>
    <property type="match status" value="1"/>
</dbReference>
<organism evidence="3 4">
    <name type="scientific">Clostridium cylindrosporum DSM 605</name>
    <dbReference type="NCBI Taxonomy" id="1121307"/>
    <lineage>
        <taxon>Bacteria</taxon>
        <taxon>Bacillati</taxon>
        <taxon>Bacillota</taxon>
        <taxon>Clostridia</taxon>
        <taxon>Eubacteriales</taxon>
        <taxon>Clostridiaceae</taxon>
        <taxon>Clostridium</taxon>
    </lineage>
</organism>
<dbReference type="InterPro" id="IPR050563">
    <property type="entry name" value="4-hydroxybenzoyl-CoA_TE"/>
</dbReference>
<proteinExistence type="inferred from homology"/>